<dbReference type="Pfam" id="PF01510">
    <property type="entry name" value="Amidase_2"/>
    <property type="match status" value="1"/>
</dbReference>
<keyword evidence="5" id="KW-1185">Reference proteome</keyword>
<dbReference type="GO" id="GO:0008270">
    <property type="term" value="F:zinc ion binding"/>
    <property type="evidence" value="ECO:0007669"/>
    <property type="project" value="InterPro"/>
</dbReference>
<dbReference type="PANTHER" id="PTHR11022">
    <property type="entry name" value="PEPTIDOGLYCAN RECOGNITION PROTEIN"/>
    <property type="match status" value="1"/>
</dbReference>
<dbReference type="InterPro" id="IPR015510">
    <property type="entry name" value="PGRP"/>
</dbReference>
<name>A0AAE9YCL7_9ACTN</name>
<evidence type="ECO:0000259" key="3">
    <source>
        <dbReference type="SMART" id="SM00701"/>
    </source>
</evidence>
<accession>A0AAE9YCL7</accession>
<dbReference type="GO" id="GO:0008745">
    <property type="term" value="F:N-acetylmuramoyl-L-alanine amidase activity"/>
    <property type="evidence" value="ECO:0007669"/>
    <property type="project" value="UniProtKB-EC"/>
</dbReference>
<comment type="similarity">
    <text evidence="1">Belongs to the N-acetylmuramoyl-L-alanine amidase 2 family.</text>
</comment>
<dbReference type="AlphaFoldDB" id="A0AAE9YCL7"/>
<evidence type="ECO:0000313" key="5">
    <source>
        <dbReference type="Proteomes" id="UP001216390"/>
    </source>
</evidence>
<dbReference type="EC" id="3.5.1.28" evidence="4"/>
<dbReference type="InterPro" id="IPR002502">
    <property type="entry name" value="Amidase_domain"/>
</dbReference>
<sequence length="190" mass="19723">MAAPLVTREGWGAEPAVGWPVEHATLRAVVVHHTGTRNDDPDPLAMLRRVQHFHAQERGWGDIGYSFVVLEDGRVAEGREGSAVAVAPTAVVAGHAFGHNPGTLGVALAGRFHHTMPTVAAWDALVDLVTVVCRAGGLDPLGGPVALANGRTVPAVVSGHRHVGTTPCPGDTLTRALPSLAAAVHDRLVP</sequence>
<dbReference type="RefSeq" id="WP_272738244.1">
    <property type="nucleotide sequence ID" value="NZ_CP116942.1"/>
</dbReference>
<dbReference type="InterPro" id="IPR006619">
    <property type="entry name" value="PGRP_domain_met/bac"/>
</dbReference>
<dbReference type="Gene3D" id="3.40.80.10">
    <property type="entry name" value="Peptidoglycan recognition protein-like"/>
    <property type="match status" value="1"/>
</dbReference>
<dbReference type="InterPro" id="IPR036505">
    <property type="entry name" value="Amidase/PGRP_sf"/>
</dbReference>
<reference evidence="4" key="1">
    <citation type="submission" date="2023-01" db="EMBL/GenBank/DDBJ databases">
        <title>The diversity of Class Acidimicrobiia in South China Sea sediment environments and the proposal of Iamia marina sp. nov., a novel species of the genus Iamia.</title>
        <authorList>
            <person name="He Y."/>
            <person name="Tian X."/>
        </authorList>
    </citation>
    <scope>NUCLEOTIDE SEQUENCE</scope>
    <source>
        <strain evidence="4">DSM 19957</strain>
    </source>
</reference>
<feature type="domain" description="N-acetylmuramoyl-L-alanine amidase" evidence="2">
    <location>
        <begin position="19"/>
        <end position="170"/>
    </location>
</feature>
<gene>
    <name evidence="4" type="ORF">PO878_08315</name>
</gene>
<dbReference type="SUPFAM" id="SSF55846">
    <property type="entry name" value="N-acetylmuramoyl-L-alanine amidase-like"/>
    <property type="match status" value="1"/>
</dbReference>
<dbReference type="EMBL" id="CP116942">
    <property type="protein sequence ID" value="WCO68728.1"/>
    <property type="molecule type" value="Genomic_DNA"/>
</dbReference>
<dbReference type="PANTHER" id="PTHR11022:SF41">
    <property type="entry name" value="PEPTIDOGLYCAN-RECOGNITION PROTEIN LC-RELATED"/>
    <property type="match status" value="1"/>
</dbReference>
<proteinExistence type="inferred from homology"/>
<dbReference type="Proteomes" id="UP001216390">
    <property type="component" value="Chromosome"/>
</dbReference>
<dbReference type="CDD" id="cd06583">
    <property type="entry name" value="PGRP"/>
    <property type="match status" value="1"/>
</dbReference>
<dbReference type="SMART" id="SM00701">
    <property type="entry name" value="PGRP"/>
    <property type="match status" value="1"/>
</dbReference>
<evidence type="ECO:0000259" key="2">
    <source>
        <dbReference type="SMART" id="SM00644"/>
    </source>
</evidence>
<feature type="domain" description="Peptidoglycan recognition protein family" evidence="3">
    <location>
        <begin position="3"/>
        <end position="151"/>
    </location>
</feature>
<dbReference type="KEGG" id="ima:PO878_08315"/>
<dbReference type="GO" id="GO:0009253">
    <property type="term" value="P:peptidoglycan catabolic process"/>
    <property type="evidence" value="ECO:0007669"/>
    <property type="project" value="InterPro"/>
</dbReference>
<organism evidence="4 5">
    <name type="scientific">Iamia majanohamensis</name>
    <dbReference type="NCBI Taxonomy" id="467976"/>
    <lineage>
        <taxon>Bacteria</taxon>
        <taxon>Bacillati</taxon>
        <taxon>Actinomycetota</taxon>
        <taxon>Acidimicrobiia</taxon>
        <taxon>Acidimicrobiales</taxon>
        <taxon>Iamiaceae</taxon>
        <taxon>Iamia</taxon>
    </lineage>
</organism>
<dbReference type="SMART" id="SM00644">
    <property type="entry name" value="Ami_2"/>
    <property type="match status" value="1"/>
</dbReference>
<evidence type="ECO:0000256" key="1">
    <source>
        <dbReference type="ARBA" id="ARBA00007553"/>
    </source>
</evidence>
<protein>
    <submittedName>
        <fullName evidence="4">N-acetylmuramoyl-L-alanine amidase</fullName>
        <ecNumber evidence="4">3.5.1.28</ecNumber>
    </submittedName>
</protein>
<evidence type="ECO:0000313" key="4">
    <source>
        <dbReference type="EMBL" id="WCO68728.1"/>
    </source>
</evidence>
<keyword evidence="4" id="KW-0378">Hydrolase</keyword>